<dbReference type="EMBL" id="JBBKTX010000011">
    <property type="protein sequence ID" value="MFK4752809.1"/>
    <property type="molecule type" value="Genomic_DNA"/>
</dbReference>
<keyword evidence="5" id="KW-1185">Reference proteome</keyword>
<keyword evidence="2" id="KW-0604">Photosystem II</keyword>
<keyword evidence="1" id="KW-0602">Photosynthesis</keyword>
<organism evidence="4 5">
    <name type="scientific">Oceanobacter antarcticus</name>
    <dbReference type="NCBI Taxonomy" id="3133425"/>
    <lineage>
        <taxon>Bacteria</taxon>
        <taxon>Pseudomonadati</taxon>
        <taxon>Pseudomonadota</taxon>
        <taxon>Gammaproteobacteria</taxon>
        <taxon>Oceanospirillales</taxon>
        <taxon>Oceanospirillaceae</taxon>
        <taxon>Oceanobacter</taxon>
    </lineage>
</organism>
<dbReference type="PANTHER" id="PTHR47199:SF2">
    <property type="entry name" value="PHOTOSYSTEM II STABILITY_ASSEMBLY FACTOR HCF136, CHLOROPLASTIC"/>
    <property type="match status" value="1"/>
</dbReference>
<dbReference type="Gene3D" id="2.130.10.10">
    <property type="entry name" value="YVTN repeat-like/Quinoprotein amine dehydrogenase"/>
    <property type="match status" value="2"/>
</dbReference>
<dbReference type="Proteomes" id="UP001620597">
    <property type="component" value="Unassembled WGS sequence"/>
</dbReference>
<evidence type="ECO:0000256" key="1">
    <source>
        <dbReference type="ARBA" id="ARBA00022531"/>
    </source>
</evidence>
<gene>
    <name evidence="4" type="ORF">WG929_10355</name>
</gene>
<dbReference type="Pfam" id="PF14870">
    <property type="entry name" value="PSII_BNR"/>
    <property type="match status" value="2"/>
</dbReference>
<feature type="domain" description="Photosynthesis system II assembly factor Ycf48/Hcf136-like" evidence="3">
    <location>
        <begin position="156"/>
        <end position="278"/>
    </location>
</feature>
<reference evidence="4 5" key="1">
    <citation type="submission" date="2024-03" db="EMBL/GenBank/DDBJ databases">
        <title>High-quality draft genome sequence of Oceanobacter sp. wDCs-4.</title>
        <authorList>
            <person name="Dong C."/>
        </authorList>
    </citation>
    <scope>NUCLEOTIDE SEQUENCE [LARGE SCALE GENOMIC DNA]</scope>
    <source>
        <strain evidence="5">wDCs-4</strain>
    </source>
</reference>
<protein>
    <submittedName>
        <fullName evidence="4">YCF48-related protein</fullName>
    </submittedName>
</protein>
<proteinExistence type="predicted"/>
<sequence length="350" mass="37770">MTKYLRNISLILGLAFISVNVFSEDMVRLDPLNMESTKSSRAHHVLITSVVRAADRLVACGERGVVMLSDDSGQSWHQADFVPVSVTLTKLYFVDADTGWAIGHSGVVLKTVDGGKHWKKQLDGFQAAQIELKAAEKDSANDSRMQAARYLVQDGADKPFLGIHFTDALHGIIVGAYGIAFATRDGGKHWESLIGRIADPAGRHLYAVVQQENFIYLAGEQGALFRSDDNSQSFSSLNVGWDGSLFGILPLGNKSLIAYGLRGKTFASTDQGESWKALNLPETSIVAGHILSDGAIVLADETGQLHLSKDATFFNSVGLSANGPISAFIESADKQLIFSGANNLSRRSLK</sequence>
<dbReference type="InterPro" id="IPR036278">
    <property type="entry name" value="Sialidase_sf"/>
</dbReference>
<feature type="domain" description="Photosynthesis system II assembly factor Ycf48/Hcf136-like" evidence="3">
    <location>
        <begin position="44"/>
        <end position="111"/>
    </location>
</feature>
<accession>A0ABW8NIL2</accession>
<evidence type="ECO:0000259" key="3">
    <source>
        <dbReference type="Pfam" id="PF14870"/>
    </source>
</evidence>
<evidence type="ECO:0000313" key="5">
    <source>
        <dbReference type="Proteomes" id="UP001620597"/>
    </source>
</evidence>
<comment type="caution">
    <text evidence="4">The sequence shown here is derived from an EMBL/GenBank/DDBJ whole genome shotgun (WGS) entry which is preliminary data.</text>
</comment>
<dbReference type="RefSeq" id="WP_416205966.1">
    <property type="nucleotide sequence ID" value="NZ_JBBKTX010000011.1"/>
</dbReference>
<evidence type="ECO:0000256" key="2">
    <source>
        <dbReference type="ARBA" id="ARBA00023276"/>
    </source>
</evidence>
<dbReference type="InterPro" id="IPR028203">
    <property type="entry name" value="PSII_CF48-like_dom"/>
</dbReference>
<dbReference type="PANTHER" id="PTHR47199">
    <property type="entry name" value="PHOTOSYSTEM II STABILITY/ASSEMBLY FACTOR HCF136, CHLOROPLASTIC"/>
    <property type="match status" value="1"/>
</dbReference>
<dbReference type="InterPro" id="IPR015943">
    <property type="entry name" value="WD40/YVTN_repeat-like_dom_sf"/>
</dbReference>
<evidence type="ECO:0000313" key="4">
    <source>
        <dbReference type="EMBL" id="MFK4752809.1"/>
    </source>
</evidence>
<dbReference type="SUPFAM" id="SSF50939">
    <property type="entry name" value="Sialidases"/>
    <property type="match status" value="1"/>
</dbReference>
<name>A0ABW8NIL2_9GAMM</name>